<evidence type="ECO:0000256" key="6">
    <source>
        <dbReference type="HAMAP-Rule" id="MF_02207"/>
    </source>
</evidence>
<proteinExistence type="inferred from homology"/>
<dbReference type="GO" id="GO:0005524">
    <property type="term" value="F:ATP binding"/>
    <property type="evidence" value="ECO:0007669"/>
    <property type="project" value="UniProtKB-KW"/>
</dbReference>
<dbReference type="NCBIfam" id="NF010539">
    <property type="entry name" value="PRK13927.1"/>
    <property type="match status" value="1"/>
</dbReference>
<comment type="subunit">
    <text evidence="6">Forms polymers.</text>
</comment>
<evidence type="ECO:0000313" key="7">
    <source>
        <dbReference type="EMBL" id="MPW26582.1"/>
    </source>
</evidence>
<dbReference type="Pfam" id="PF06723">
    <property type="entry name" value="MreB_Mbl"/>
    <property type="match status" value="1"/>
</dbReference>
<dbReference type="InterPro" id="IPR004753">
    <property type="entry name" value="MreB"/>
</dbReference>
<evidence type="ECO:0000313" key="8">
    <source>
        <dbReference type="Proteomes" id="UP000440004"/>
    </source>
</evidence>
<protein>
    <recommendedName>
        <fullName evidence="6">Cell shape-determining protein MreB</fullName>
    </recommendedName>
</protein>
<keyword evidence="2 6" id="KW-0547">Nucleotide-binding</keyword>
<organism evidence="7 8">
    <name type="scientific">Alkalibaculum sporogenes</name>
    <dbReference type="NCBI Taxonomy" id="2655001"/>
    <lineage>
        <taxon>Bacteria</taxon>
        <taxon>Bacillati</taxon>
        <taxon>Bacillota</taxon>
        <taxon>Clostridia</taxon>
        <taxon>Eubacteriales</taxon>
        <taxon>Eubacteriaceae</taxon>
        <taxon>Alkalibaculum</taxon>
    </lineage>
</organism>
<evidence type="ECO:0000256" key="2">
    <source>
        <dbReference type="ARBA" id="ARBA00022741"/>
    </source>
</evidence>
<dbReference type="PANTHER" id="PTHR42749">
    <property type="entry name" value="CELL SHAPE-DETERMINING PROTEIN MREB"/>
    <property type="match status" value="1"/>
</dbReference>
<gene>
    <name evidence="6 7" type="primary">mreB</name>
    <name evidence="7" type="ORF">GC105_12365</name>
</gene>
<dbReference type="PRINTS" id="PR01652">
    <property type="entry name" value="SHAPEPROTEIN"/>
</dbReference>
<dbReference type="EMBL" id="WHNX01000021">
    <property type="protein sequence ID" value="MPW26582.1"/>
    <property type="molecule type" value="Genomic_DNA"/>
</dbReference>
<dbReference type="RefSeq" id="WP_152805232.1">
    <property type="nucleotide sequence ID" value="NZ_WHNX01000021.1"/>
</dbReference>
<dbReference type="PANTHER" id="PTHR42749:SF1">
    <property type="entry name" value="CELL SHAPE-DETERMINING PROTEIN MREB"/>
    <property type="match status" value="1"/>
</dbReference>
<evidence type="ECO:0000256" key="1">
    <source>
        <dbReference type="ARBA" id="ARBA00022490"/>
    </source>
</evidence>
<keyword evidence="4 6" id="KW-0133">Cell shape</keyword>
<evidence type="ECO:0000256" key="3">
    <source>
        <dbReference type="ARBA" id="ARBA00022840"/>
    </source>
</evidence>
<dbReference type="AlphaFoldDB" id="A0A6A7KB39"/>
<dbReference type="CDD" id="cd10225">
    <property type="entry name" value="ASKHA_NBD_MreB-like"/>
    <property type="match status" value="1"/>
</dbReference>
<dbReference type="GO" id="GO:0005737">
    <property type="term" value="C:cytoplasm"/>
    <property type="evidence" value="ECO:0007669"/>
    <property type="project" value="UniProtKB-SubCell"/>
</dbReference>
<keyword evidence="8" id="KW-1185">Reference proteome</keyword>
<dbReference type="Proteomes" id="UP000440004">
    <property type="component" value="Unassembled WGS sequence"/>
</dbReference>
<reference evidence="7 8" key="1">
    <citation type="submission" date="2019-10" db="EMBL/GenBank/DDBJ databases">
        <title>Alkalibaculum tamaniensis sp.nov., a new alkaliphilic acetogen, isolated on methoxylated aromatics from a mud volcano.</title>
        <authorList>
            <person name="Khomyakova M.A."/>
            <person name="Merkel A.Y."/>
            <person name="Bonch-Osmolovskaya E.A."/>
            <person name="Slobodkin A.I."/>
        </authorList>
    </citation>
    <scope>NUCLEOTIDE SEQUENCE [LARGE SCALE GENOMIC DNA]</scope>
    <source>
        <strain evidence="7 8">M08DMB</strain>
    </source>
</reference>
<dbReference type="SUPFAM" id="SSF53067">
    <property type="entry name" value="Actin-like ATPase domain"/>
    <property type="match status" value="2"/>
</dbReference>
<dbReference type="GO" id="GO:0000902">
    <property type="term" value="P:cell morphogenesis"/>
    <property type="evidence" value="ECO:0007669"/>
    <property type="project" value="InterPro"/>
</dbReference>
<comment type="function">
    <text evidence="6">Forms membrane-associated dynamic filaments that are essential for cell shape determination. Acts by regulating cell wall synthesis and cell elongation, and thus cell shape. A feedback loop between cell geometry and MreB localization may maintain elongated cell shape by targeting cell wall growth to regions of negative cell wall curvature.</text>
</comment>
<evidence type="ECO:0000256" key="5">
    <source>
        <dbReference type="ARBA" id="ARBA00023458"/>
    </source>
</evidence>
<comment type="caution">
    <text evidence="7">The sequence shown here is derived from an EMBL/GenBank/DDBJ whole genome shotgun (WGS) entry which is preliminary data.</text>
</comment>
<keyword evidence="3 6" id="KW-0067">ATP-binding</keyword>
<dbReference type="InterPro" id="IPR043129">
    <property type="entry name" value="ATPase_NBD"/>
</dbReference>
<feature type="binding site" evidence="6">
    <location>
        <begin position="159"/>
        <end position="161"/>
    </location>
    <ligand>
        <name>ATP</name>
        <dbReference type="ChEBI" id="CHEBI:30616"/>
    </ligand>
</feature>
<comment type="similarity">
    <text evidence="5 6">Belongs to the FtsA/MreB family.</text>
</comment>
<dbReference type="HAMAP" id="MF_02207">
    <property type="entry name" value="MreB"/>
    <property type="match status" value="1"/>
</dbReference>
<name>A0A6A7KB39_9FIRM</name>
<dbReference type="InterPro" id="IPR056546">
    <property type="entry name" value="MreB_MamK-like"/>
</dbReference>
<comment type="subcellular location">
    <subcellularLocation>
        <location evidence="6">Cytoplasm</location>
    </subcellularLocation>
    <text evidence="6">Membrane-associated.</text>
</comment>
<dbReference type="Gene3D" id="3.30.420.40">
    <property type="match status" value="2"/>
</dbReference>
<sequence length="352" mass="37940">MGKLIAIDFGTSNTLIYTKGKGIIFEEPSVVALDVNTKKVLTVGKEAEQMIGKTPTNIKVIKPLKYGSIDKFDIAIKMLKMMIDRTKEGNKFSKAFSKASVLVGVPSSITQVETRGIEEVIYESGAKKVVLVKDVIADAVSLGDNVYKPSISFIVDIGGGTTDVAAIALGGILSEESIKIGGYDIDLDIIQFIKKNYNVEIGELTAQSLKIDLADVMLSEDYSMDIVGQDLASGLPVHIEITNNEIFNAIRVTVEKMISTIKKVIENCPPESASDILSNGITLVGGGSRLKNIDKLLESELGISANIVAEPEYATINGLGIMLDHIDLVSSMVLEYSTREIINTKTRSSTSD</sequence>
<dbReference type="GO" id="GO:0008360">
    <property type="term" value="P:regulation of cell shape"/>
    <property type="evidence" value="ECO:0007669"/>
    <property type="project" value="UniProtKB-UniRule"/>
</dbReference>
<comment type="caution">
    <text evidence="6">Lacks conserved residue(s) required for the propagation of feature annotation.</text>
</comment>
<evidence type="ECO:0000256" key="4">
    <source>
        <dbReference type="ARBA" id="ARBA00022960"/>
    </source>
</evidence>
<accession>A0A6A7KB39</accession>
<keyword evidence="1 6" id="KW-0963">Cytoplasm</keyword>